<dbReference type="PANTHER" id="PTHR11054:SF0">
    <property type="entry name" value="6-PHOSPHOGLUCONOLACTONASE"/>
    <property type="match status" value="1"/>
</dbReference>
<evidence type="ECO:0000313" key="10">
    <source>
        <dbReference type="Proteomes" id="UP000035540"/>
    </source>
</evidence>
<dbReference type="InterPro" id="IPR037171">
    <property type="entry name" value="NagB/RpiA_transferase-like"/>
</dbReference>
<keyword evidence="7 9" id="KW-0378">Hydrolase</keyword>
<proteinExistence type="inferred from homology"/>
<evidence type="ECO:0000259" key="8">
    <source>
        <dbReference type="Pfam" id="PF01182"/>
    </source>
</evidence>
<sequence>MVTVRRVHDLDALISAASDDFVSVVNEAIASRGVARVILTGGGAGIGLLRRVRTLSDELDWSRIHVFFGDERNVELTHEESNERQAREALLDHVGIPAENIHGYGLDGSAMEPAVAAYTEVLSTFAPEGFDLHLLGMGHEGHINSLFPHSRAVSEEEKLVVAVDDSPKAPAERVTLTLPAVASADRVWLLVSGAEKAEAASHVIAGSPTVDWPAAGAHGRLETVLYLTDDAAEV</sequence>
<organism evidence="9 10">
    <name type="scientific">Corynebacterium testudinoris</name>
    <dbReference type="NCBI Taxonomy" id="136857"/>
    <lineage>
        <taxon>Bacteria</taxon>
        <taxon>Bacillati</taxon>
        <taxon>Actinomycetota</taxon>
        <taxon>Actinomycetes</taxon>
        <taxon>Mycobacteriales</taxon>
        <taxon>Corynebacteriaceae</taxon>
        <taxon>Corynebacterium</taxon>
    </lineage>
</organism>
<evidence type="ECO:0000256" key="1">
    <source>
        <dbReference type="ARBA" id="ARBA00000832"/>
    </source>
</evidence>
<dbReference type="InterPro" id="IPR005900">
    <property type="entry name" value="6-phosphogluconolactonase_DevB"/>
</dbReference>
<name>A0A0G3HCF9_9CORY</name>
<dbReference type="SUPFAM" id="SSF100950">
    <property type="entry name" value="NagB/RpiA/CoA transferase-like"/>
    <property type="match status" value="1"/>
</dbReference>
<dbReference type="CDD" id="cd01400">
    <property type="entry name" value="6PGL"/>
    <property type="match status" value="1"/>
</dbReference>
<dbReference type="GO" id="GO:0017057">
    <property type="term" value="F:6-phosphogluconolactonase activity"/>
    <property type="evidence" value="ECO:0007669"/>
    <property type="project" value="UniProtKB-UniRule"/>
</dbReference>
<reference evidence="10" key="2">
    <citation type="submission" date="2015-05" db="EMBL/GenBank/DDBJ databases">
        <title>Complete genome sequence of Corynebacterium testudinoris DSM 44614, recovered from necrotic lesions in the mouth of a tortoise.</title>
        <authorList>
            <person name="Ruckert C."/>
            <person name="Albersmeier A."/>
            <person name="Winkler A."/>
            <person name="Tauch A."/>
        </authorList>
    </citation>
    <scope>NUCLEOTIDE SEQUENCE [LARGE SCALE GENOMIC DNA]</scope>
    <source>
        <strain evidence="10">DSM 44614</strain>
    </source>
</reference>
<evidence type="ECO:0000256" key="3">
    <source>
        <dbReference type="ARBA" id="ARBA00004961"/>
    </source>
</evidence>
<feature type="domain" description="Glucosamine/galactosamine-6-phosphate isomerase" evidence="8">
    <location>
        <begin position="9"/>
        <end position="220"/>
    </location>
</feature>
<evidence type="ECO:0000313" key="9">
    <source>
        <dbReference type="EMBL" id="AKK08852.1"/>
    </source>
</evidence>
<gene>
    <name evidence="7 9" type="primary">pgl</name>
    <name evidence="9" type="ORF">CTEST_07075</name>
</gene>
<evidence type="ECO:0000256" key="7">
    <source>
        <dbReference type="RuleBase" id="RU365095"/>
    </source>
</evidence>
<dbReference type="PANTHER" id="PTHR11054">
    <property type="entry name" value="6-PHOSPHOGLUCONOLACTONASE"/>
    <property type="match status" value="1"/>
</dbReference>
<dbReference type="Pfam" id="PF01182">
    <property type="entry name" value="Glucosamine_iso"/>
    <property type="match status" value="1"/>
</dbReference>
<dbReference type="EC" id="3.1.1.31" evidence="5 7"/>
<dbReference type="AlphaFoldDB" id="A0A0G3HCF9"/>
<reference evidence="9 10" key="1">
    <citation type="journal article" date="2015" name="Genome Announc.">
        <title>Complete Genome Sequence of the Type Strain Corynebacterium testudinoris DSM 44614, Recovered from Necrotic Lesions in the Mouth of a Tortoise.</title>
        <authorList>
            <person name="Ruckert C."/>
            <person name="Kriete M."/>
            <person name="Jaenicke S."/>
            <person name="Winkler A."/>
            <person name="Tauch A."/>
        </authorList>
    </citation>
    <scope>NUCLEOTIDE SEQUENCE [LARGE SCALE GENOMIC DNA]</scope>
    <source>
        <strain evidence="9 10">DSM 44614</strain>
    </source>
</reference>
<dbReference type="InterPro" id="IPR006148">
    <property type="entry name" value="Glc/Gal-6P_isomerase"/>
</dbReference>
<protein>
    <recommendedName>
        <fullName evidence="6 7">6-phosphogluconolactonase</fullName>
        <shortName evidence="7">6PGL</shortName>
        <ecNumber evidence="5 7">3.1.1.31</ecNumber>
    </recommendedName>
</protein>
<dbReference type="EMBL" id="CP011545">
    <property type="protein sequence ID" value="AKK08852.1"/>
    <property type="molecule type" value="Genomic_DNA"/>
</dbReference>
<evidence type="ECO:0000256" key="6">
    <source>
        <dbReference type="ARBA" id="ARBA00020337"/>
    </source>
</evidence>
<dbReference type="PATRIC" id="fig|136857.5.peg.1410"/>
<dbReference type="GO" id="GO:0005975">
    <property type="term" value="P:carbohydrate metabolic process"/>
    <property type="evidence" value="ECO:0007669"/>
    <property type="project" value="UniProtKB-UniRule"/>
</dbReference>
<dbReference type="OrthoDB" id="9810967at2"/>
<comment type="pathway">
    <text evidence="3 7">Carbohydrate degradation; pentose phosphate pathway; D-ribulose 5-phosphate from D-glucose 6-phosphate (oxidative stage): step 2/3.</text>
</comment>
<dbReference type="STRING" id="136857.CTEST_07075"/>
<dbReference type="GO" id="GO:0006098">
    <property type="term" value="P:pentose-phosphate shunt"/>
    <property type="evidence" value="ECO:0007669"/>
    <property type="project" value="UniProtKB-UniPathway"/>
</dbReference>
<evidence type="ECO:0000256" key="5">
    <source>
        <dbReference type="ARBA" id="ARBA00013198"/>
    </source>
</evidence>
<dbReference type="Proteomes" id="UP000035540">
    <property type="component" value="Chromosome"/>
</dbReference>
<comment type="function">
    <text evidence="2 7">Hydrolysis of 6-phosphogluconolactone to 6-phosphogluconate.</text>
</comment>
<dbReference type="Gene3D" id="3.40.50.1360">
    <property type="match status" value="1"/>
</dbReference>
<comment type="similarity">
    <text evidence="4 7">Belongs to the glucosamine/galactosamine-6-phosphate isomerase family. 6-phosphogluconolactonase subfamily.</text>
</comment>
<accession>A0A0G3HCF9</accession>
<dbReference type="UniPathway" id="UPA00115">
    <property type="reaction ID" value="UER00409"/>
</dbReference>
<dbReference type="InterPro" id="IPR039104">
    <property type="entry name" value="6PGL"/>
</dbReference>
<dbReference type="KEGG" id="cted:CTEST_07075"/>
<keyword evidence="10" id="KW-1185">Reference proteome</keyword>
<dbReference type="NCBIfam" id="TIGR01198">
    <property type="entry name" value="pgl"/>
    <property type="match status" value="1"/>
</dbReference>
<comment type="catalytic activity">
    <reaction evidence="1 7">
        <text>6-phospho-D-glucono-1,5-lactone + H2O = 6-phospho-D-gluconate + H(+)</text>
        <dbReference type="Rhea" id="RHEA:12556"/>
        <dbReference type="ChEBI" id="CHEBI:15377"/>
        <dbReference type="ChEBI" id="CHEBI:15378"/>
        <dbReference type="ChEBI" id="CHEBI:57955"/>
        <dbReference type="ChEBI" id="CHEBI:58759"/>
        <dbReference type="EC" id="3.1.1.31"/>
    </reaction>
</comment>
<evidence type="ECO:0000256" key="4">
    <source>
        <dbReference type="ARBA" id="ARBA00010662"/>
    </source>
</evidence>
<dbReference type="RefSeq" id="WP_047253132.1">
    <property type="nucleotide sequence ID" value="NZ_CP011545.1"/>
</dbReference>
<evidence type="ECO:0000256" key="2">
    <source>
        <dbReference type="ARBA" id="ARBA00002681"/>
    </source>
</evidence>